<organism evidence="1 2">
    <name type="scientific">Trichonephila clavipes</name>
    <name type="common">Golden silk orbweaver</name>
    <name type="synonym">Nephila clavipes</name>
    <dbReference type="NCBI Taxonomy" id="2585209"/>
    <lineage>
        <taxon>Eukaryota</taxon>
        <taxon>Metazoa</taxon>
        <taxon>Ecdysozoa</taxon>
        <taxon>Arthropoda</taxon>
        <taxon>Chelicerata</taxon>
        <taxon>Arachnida</taxon>
        <taxon>Araneae</taxon>
        <taxon>Araneomorphae</taxon>
        <taxon>Entelegynae</taxon>
        <taxon>Araneoidea</taxon>
        <taxon>Nephilidae</taxon>
        <taxon>Trichonephila</taxon>
    </lineage>
</organism>
<dbReference type="EMBL" id="BMAU01021353">
    <property type="protein sequence ID" value="GFY19726.1"/>
    <property type="molecule type" value="Genomic_DNA"/>
</dbReference>
<gene>
    <name evidence="1" type="primary">AVEN_85956_1</name>
    <name evidence="1" type="ORF">TNCV_4648981</name>
</gene>
<evidence type="ECO:0000313" key="1">
    <source>
        <dbReference type="EMBL" id="GFY19726.1"/>
    </source>
</evidence>
<name>A0A8X6SX14_TRICX</name>
<protein>
    <submittedName>
        <fullName evidence="1">Uncharacterized protein</fullName>
    </submittedName>
</protein>
<reference evidence="1" key="1">
    <citation type="submission" date="2020-08" db="EMBL/GenBank/DDBJ databases">
        <title>Multicomponent nature underlies the extraordinary mechanical properties of spider dragline silk.</title>
        <authorList>
            <person name="Kono N."/>
            <person name="Nakamura H."/>
            <person name="Mori M."/>
            <person name="Yoshida Y."/>
            <person name="Ohtoshi R."/>
            <person name="Malay A.D."/>
            <person name="Moran D.A.P."/>
            <person name="Tomita M."/>
            <person name="Numata K."/>
            <person name="Arakawa K."/>
        </authorList>
    </citation>
    <scope>NUCLEOTIDE SEQUENCE</scope>
</reference>
<comment type="caution">
    <text evidence="1">The sequence shown here is derived from an EMBL/GenBank/DDBJ whole genome shotgun (WGS) entry which is preliminary data.</text>
</comment>
<sequence length="106" mass="12282">MFLESLQHNFSLVTRGAVLLDHSISSWKNIDRVRVQLVRNDVQIPCSIHGLLYHNHGYQKRPRYRPPKHNTATIGLCMTYCTLKEQLFAWKTAYPDSTIGVMNDKP</sequence>
<evidence type="ECO:0000313" key="2">
    <source>
        <dbReference type="Proteomes" id="UP000887159"/>
    </source>
</evidence>
<proteinExistence type="predicted"/>
<accession>A0A8X6SX14</accession>
<keyword evidence="2" id="KW-1185">Reference proteome</keyword>
<dbReference type="AlphaFoldDB" id="A0A8X6SX14"/>
<dbReference type="Proteomes" id="UP000887159">
    <property type="component" value="Unassembled WGS sequence"/>
</dbReference>